<feature type="domain" description="RecA family profile 2" evidence="12">
    <location>
        <begin position="266"/>
        <end position="325"/>
    </location>
</feature>
<dbReference type="InterPro" id="IPR013632">
    <property type="entry name" value="Rad51_C"/>
</dbReference>
<dbReference type="GO" id="GO:0005524">
    <property type="term" value="F:ATP binding"/>
    <property type="evidence" value="ECO:0007669"/>
    <property type="project" value="UniProtKB-UniRule"/>
</dbReference>
<evidence type="ECO:0000256" key="6">
    <source>
        <dbReference type="ARBA" id="ARBA00023125"/>
    </source>
</evidence>
<dbReference type="SMART" id="SM00382">
    <property type="entry name" value="AAA"/>
    <property type="match status" value="1"/>
</dbReference>
<dbReference type="NCBIfam" id="TIGR02236">
    <property type="entry name" value="recomb_radA"/>
    <property type="match status" value="1"/>
</dbReference>
<evidence type="ECO:0000259" key="11">
    <source>
        <dbReference type="PROSITE" id="PS50162"/>
    </source>
</evidence>
<dbReference type="RefSeq" id="WP_048093611.1">
    <property type="nucleotide sequence ID" value="NZ_JMIY01000007.1"/>
</dbReference>
<evidence type="ECO:0000256" key="4">
    <source>
        <dbReference type="ARBA" id="ARBA00022763"/>
    </source>
</evidence>
<name>A0A062UUC7_9EURY</name>
<dbReference type="CDD" id="cd19515">
    <property type="entry name" value="archRadA"/>
    <property type="match status" value="1"/>
</dbReference>
<comment type="function">
    <text evidence="8 9 10">Involved in DNA repair and in homologous recombination. Binds and assemble on single-stranded DNA to form a nucleoprotein filament. Hydrolyzes ATP in a ssDNA-dependent manner and promotes DNA strand exchange between homologous DNA molecules.</text>
</comment>
<dbReference type="AlphaFoldDB" id="A0A062UUC7"/>
<keyword evidence="14" id="KW-1185">Reference proteome</keyword>
<dbReference type="NCBIfam" id="NF003301">
    <property type="entry name" value="PRK04301.1"/>
    <property type="match status" value="1"/>
</dbReference>
<evidence type="ECO:0000256" key="9">
    <source>
        <dbReference type="HAMAP-Rule" id="MF_00348"/>
    </source>
</evidence>
<evidence type="ECO:0000256" key="3">
    <source>
        <dbReference type="ARBA" id="ARBA00022741"/>
    </source>
</evidence>
<dbReference type="Pfam" id="PF14520">
    <property type="entry name" value="HHH_5"/>
    <property type="match status" value="1"/>
</dbReference>
<dbReference type="EMBL" id="JMIY01000007">
    <property type="protein sequence ID" value="KCZ70636.1"/>
    <property type="molecule type" value="Genomic_DNA"/>
</dbReference>
<dbReference type="PROSITE" id="PS50162">
    <property type="entry name" value="RECA_2"/>
    <property type="match status" value="1"/>
</dbReference>
<dbReference type="PANTHER" id="PTHR22942:SF30">
    <property type="entry name" value="MEIOTIC RECOMBINATION PROTEIN DMC1_LIM15 HOMOLOG"/>
    <property type="match status" value="1"/>
</dbReference>
<feature type="binding site" evidence="9">
    <location>
        <begin position="108"/>
        <end position="115"/>
    </location>
    <ligand>
        <name>ATP</name>
        <dbReference type="ChEBI" id="CHEBI:30616"/>
    </ligand>
</feature>
<evidence type="ECO:0000313" key="13">
    <source>
        <dbReference type="EMBL" id="KCZ70636.1"/>
    </source>
</evidence>
<dbReference type="InterPro" id="IPR020587">
    <property type="entry name" value="RecA_monomer-monomer_interface"/>
</dbReference>
<accession>A0A062UUC7</accession>
<evidence type="ECO:0000256" key="10">
    <source>
        <dbReference type="PIRNR" id="PIRNR005856"/>
    </source>
</evidence>
<keyword evidence="3 9" id="KW-0547">Nucleotide-binding</keyword>
<keyword evidence="4 9" id="KW-0227">DNA damage</keyword>
<dbReference type="GO" id="GO:0006281">
    <property type="term" value="P:DNA repair"/>
    <property type="evidence" value="ECO:0007669"/>
    <property type="project" value="UniProtKB-UniRule"/>
</dbReference>
<keyword evidence="7 9" id="KW-0233">DNA recombination</keyword>
<dbReference type="PANTHER" id="PTHR22942">
    <property type="entry name" value="RECA/RAD51/RADA DNA STRAND-PAIRING FAMILY MEMBER"/>
    <property type="match status" value="1"/>
</dbReference>
<feature type="domain" description="RecA family profile 1" evidence="11">
    <location>
        <begin position="79"/>
        <end position="261"/>
    </location>
</feature>
<dbReference type="Gene3D" id="3.40.50.300">
    <property type="entry name" value="P-loop containing nucleotide triphosphate hydrolases"/>
    <property type="match status" value="1"/>
</dbReference>
<dbReference type="InterPro" id="IPR011938">
    <property type="entry name" value="DNA_recomb/repair_RadA"/>
</dbReference>
<keyword evidence="6 9" id="KW-0238">DNA-binding</keyword>
<evidence type="ECO:0000256" key="1">
    <source>
        <dbReference type="ARBA" id="ARBA00008050"/>
    </source>
</evidence>
<dbReference type="SMART" id="SM00278">
    <property type="entry name" value="HhH1"/>
    <property type="match status" value="2"/>
</dbReference>
<dbReference type="InterPro" id="IPR016467">
    <property type="entry name" value="DNA_recomb/repair_RecA-like"/>
</dbReference>
<evidence type="ECO:0000256" key="5">
    <source>
        <dbReference type="ARBA" id="ARBA00022840"/>
    </source>
</evidence>
<dbReference type="InterPro" id="IPR003583">
    <property type="entry name" value="Hlx-hairpin-Hlx_DNA-bd_motif"/>
</dbReference>
<dbReference type="InterPro" id="IPR003593">
    <property type="entry name" value="AAA+_ATPase"/>
</dbReference>
<proteinExistence type="inferred from homology"/>
<dbReference type="Proteomes" id="UP000027153">
    <property type="component" value="Unassembled WGS sequence"/>
</dbReference>
<evidence type="ECO:0000259" key="12">
    <source>
        <dbReference type="PROSITE" id="PS50163"/>
    </source>
</evidence>
<dbReference type="Gene3D" id="1.10.150.20">
    <property type="entry name" value="5' to 3' exonuclease, C-terminal subdomain"/>
    <property type="match status" value="1"/>
</dbReference>
<evidence type="ECO:0000256" key="7">
    <source>
        <dbReference type="ARBA" id="ARBA00023172"/>
    </source>
</evidence>
<gene>
    <name evidence="9" type="primary">radA</name>
    <name evidence="13" type="ORF">ANME2D_02657</name>
</gene>
<comment type="caution">
    <text evidence="13">The sequence shown here is derived from an EMBL/GenBank/DDBJ whole genome shotgun (WGS) entry which is preliminary data.</text>
</comment>
<dbReference type="InterPro" id="IPR010995">
    <property type="entry name" value="DNA_repair_Rad51/TF_NusA_a-hlx"/>
</dbReference>
<sequence>MAERKGLEDLPGVGPATAEKLKEAGYGSIEAIAVSSSSELAGVADIGESTAQKIINAARQAADVGGFETGDLVLERRKLVGKISFGSRALDDLMDGGIETQAISEFYGEFGSGKTQVGHQMAVNVQLPKEEGGLGGSVVIIDTENTFRPERITQMVMGLASMKGVEYDPGEFLKNIHVAKAYNSNHQILLVDTASELANKLKDTDKPVRLLIVDSLTAHFRAEYVGRGTLADRQQKLNKHMHDLMKFSNLYNAAILVTNQVMSKPDAFFGDPTKPIGGHIVGHTATFRLYLRKSKGEKRIARLVDSPNLPEGEAIFSVTMEGIKD</sequence>
<dbReference type="GO" id="GO:0003684">
    <property type="term" value="F:damaged DNA binding"/>
    <property type="evidence" value="ECO:0007669"/>
    <property type="project" value="UniProtKB-UniRule"/>
</dbReference>
<protein>
    <recommendedName>
        <fullName evidence="2 9">DNA repair and recombination protein RadA</fullName>
    </recommendedName>
</protein>
<evidence type="ECO:0000256" key="2">
    <source>
        <dbReference type="ARBA" id="ARBA00018144"/>
    </source>
</evidence>
<dbReference type="SUPFAM" id="SSF52540">
    <property type="entry name" value="P-loop containing nucleoside triphosphate hydrolases"/>
    <property type="match status" value="1"/>
</dbReference>
<reference evidence="13 14" key="1">
    <citation type="journal article" date="2013" name="Nature">
        <title>Anaerobic oxidation of methane coupled to nitrate reduction in a novel archaeal lineage.</title>
        <authorList>
            <person name="Haroon M.F."/>
            <person name="Hu S."/>
            <person name="Shi Y."/>
            <person name="Imelfort M."/>
            <person name="Keller J."/>
            <person name="Hugenholtz P."/>
            <person name="Yuan Z."/>
            <person name="Tyson G.W."/>
        </authorList>
    </citation>
    <scope>NUCLEOTIDE SEQUENCE [LARGE SCALE GENOMIC DNA]</scope>
    <source>
        <strain evidence="13 14">ANME-2d</strain>
    </source>
</reference>
<dbReference type="InterPro" id="IPR020588">
    <property type="entry name" value="RecA_ATP-bd"/>
</dbReference>
<dbReference type="GO" id="GO:0140664">
    <property type="term" value="F:ATP-dependent DNA damage sensor activity"/>
    <property type="evidence" value="ECO:0007669"/>
    <property type="project" value="InterPro"/>
</dbReference>
<dbReference type="PIRSF" id="PIRSF005856">
    <property type="entry name" value="Rad51"/>
    <property type="match status" value="1"/>
</dbReference>
<evidence type="ECO:0000313" key="14">
    <source>
        <dbReference type="Proteomes" id="UP000027153"/>
    </source>
</evidence>
<dbReference type="Pfam" id="PF08423">
    <property type="entry name" value="Rad51"/>
    <property type="match status" value="1"/>
</dbReference>
<comment type="similarity">
    <text evidence="1 9 10">Belongs to the eukaryotic RecA-like protein family.</text>
</comment>
<dbReference type="OrthoDB" id="31129at2157"/>
<dbReference type="HAMAP" id="MF_00348">
    <property type="entry name" value="RadA_arch"/>
    <property type="match status" value="1"/>
</dbReference>
<keyword evidence="5 9" id="KW-0067">ATP-binding</keyword>
<dbReference type="PROSITE" id="PS50163">
    <property type="entry name" value="RECA_3"/>
    <property type="match status" value="1"/>
</dbReference>
<dbReference type="InterPro" id="IPR027417">
    <property type="entry name" value="P-loop_NTPase"/>
</dbReference>
<dbReference type="PATRIC" id="fig|1392998.3.peg.2959"/>
<organism evidence="13 14">
    <name type="scientific">Candidatus Methanoperedens nitratireducens</name>
    <dbReference type="NCBI Taxonomy" id="1392998"/>
    <lineage>
        <taxon>Archaea</taxon>
        <taxon>Methanobacteriati</taxon>
        <taxon>Methanobacteriota</taxon>
        <taxon>Stenosarchaea group</taxon>
        <taxon>Methanomicrobia</taxon>
        <taxon>Methanosarcinales</taxon>
        <taxon>ANME-2 cluster</taxon>
        <taxon>Candidatus Methanoperedentaceae</taxon>
        <taxon>Candidatus Methanoperedens</taxon>
    </lineage>
</organism>
<evidence type="ECO:0000256" key="8">
    <source>
        <dbReference type="ARBA" id="ARBA00025684"/>
    </source>
</evidence>
<dbReference type="GO" id="GO:0006310">
    <property type="term" value="P:DNA recombination"/>
    <property type="evidence" value="ECO:0007669"/>
    <property type="project" value="UniProtKB-UniRule"/>
</dbReference>
<dbReference type="SUPFAM" id="SSF47794">
    <property type="entry name" value="Rad51 N-terminal domain-like"/>
    <property type="match status" value="1"/>
</dbReference>
<dbReference type="FunFam" id="3.40.50.300:FF:002052">
    <property type="entry name" value="DNA repair protein RAD51 homolog"/>
    <property type="match status" value="1"/>
</dbReference>